<gene>
    <name evidence="13" type="ORF">JX265_002070</name>
</gene>
<reference evidence="13" key="1">
    <citation type="submission" date="2021-03" db="EMBL/GenBank/DDBJ databases">
        <title>Revisited historic fungal species revealed as producer of novel bioactive compounds through whole genome sequencing and comparative genomics.</title>
        <authorList>
            <person name="Vignolle G.A."/>
            <person name="Hochenegger N."/>
            <person name="Mach R.L."/>
            <person name="Mach-Aigner A.R."/>
            <person name="Javad Rahimi M."/>
            <person name="Salim K.A."/>
            <person name="Chan C.M."/>
            <person name="Lim L.B.L."/>
            <person name="Cai F."/>
            <person name="Druzhinina I.S."/>
            <person name="U'Ren J.M."/>
            <person name="Derntl C."/>
        </authorList>
    </citation>
    <scope>NUCLEOTIDE SEQUENCE</scope>
    <source>
        <strain evidence="13">TUCIM 5799</strain>
    </source>
</reference>
<feature type="binding site" evidence="11">
    <location>
        <position position="291"/>
    </location>
    <ligand>
        <name>Mn(2+)</name>
        <dbReference type="ChEBI" id="CHEBI:29035"/>
    </ligand>
</feature>
<evidence type="ECO:0000256" key="4">
    <source>
        <dbReference type="ARBA" id="ARBA00022723"/>
    </source>
</evidence>
<evidence type="ECO:0000256" key="11">
    <source>
        <dbReference type="PIRSR" id="PIRSR000108-3"/>
    </source>
</evidence>
<comment type="similarity">
    <text evidence="2 9">Belongs to the isocitrate and isopropylmalate dehydrogenases family.</text>
</comment>
<evidence type="ECO:0000313" key="14">
    <source>
        <dbReference type="Proteomes" id="UP000829685"/>
    </source>
</evidence>
<comment type="caution">
    <text evidence="13">The sequence shown here is derived from an EMBL/GenBank/DDBJ whole genome shotgun (WGS) entry which is preliminary data.</text>
</comment>
<dbReference type="GO" id="GO:0006739">
    <property type="term" value="P:NADP+ metabolic process"/>
    <property type="evidence" value="ECO:0007669"/>
    <property type="project" value="TreeGrafter"/>
</dbReference>
<dbReference type="InterPro" id="IPR004790">
    <property type="entry name" value="Isocitrate_DH_NADP"/>
</dbReference>
<dbReference type="EMBL" id="JAFIMR010000003">
    <property type="protein sequence ID" value="KAI1880449.1"/>
    <property type="molecule type" value="Genomic_DNA"/>
</dbReference>
<dbReference type="GO" id="GO:0006099">
    <property type="term" value="P:tricarboxylic acid cycle"/>
    <property type="evidence" value="ECO:0007669"/>
    <property type="project" value="UniProtKB-KW"/>
</dbReference>
<dbReference type="PIRSF" id="PIRSF000108">
    <property type="entry name" value="IDH_NADP"/>
    <property type="match status" value="1"/>
</dbReference>
<sequence length="422" mass="47218">MNGDEMTRVIWAEIKRRFIHPYLDVDLKYFDLGLPNRNDTDDQIVYDAAAAIGEYGVGVKCATISPDAERVKEFNLKKRWPSANGIIRNYFGGTVFREPIIIPSIKPYVSRWTKPIVVGRHAYGDQYKGQDFVVPGPGTLELVYTPTGGEPTRIEVFKYEGSGIAQAQPNTDVSIRDFAHVSFKYALSRQLPLYLATKDTVMKKYDGRFRDIFQDIYQAEYESEFKKAGLSYSHRLIDDMVAYMVKSQGGFIVSLKSKSFNSVHALNLPTNGNNRWTLLTLALLLSDYDGDVQSDIVAQGFGSLGLMTSVLTTPDDNAFEAEAAHGTVTRHFREHQKGNPTSTNPIASIFAWTRGLKRRGTIDLTPDVVSFSEDLERACIETVEIDGILTKDLAVVSGRGDSFVHTEEFLDAIERKLKSILA</sequence>
<dbReference type="PANTHER" id="PTHR11822">
    <property type="entry name" value="NADP-SPECIFIC ISOCITRATE DEHYDROGENASE"/>
    <property type="match status" value="1"/>
</dbReference>
<evidence type="ECO:0000256" key="5">
    <source>
        <dbReference type="ARBA" id="ARBA00022842"/>
    </source>
</evidence>
<feature type="site" description="Critical for catalysis" evidence="10">
    <location>
        <position position="127"/>
    </location>
</feature>
<keyword evidence="9" id="KW-0521">NADP</keyword>
<dbReference type="GO" id="GO:0005739">
    <property type="term" value="C:mitochondrion"/>
    <property type="evidence" value="ECO:0007669"/>
    <property type="project" value="TreeGrafter"/>
</dbReference>
<evidence type="ECO:0000256" key="8">
    <source>
        <dbReference type="ARBA" id="ARBA00023554"/>
    </source>
</evidence>
<dbReference type="GO" id="GO:0006102">
    <property type="term" value="P:isocitrate metabolic process"/>
    <property type="evidence" value="ECO:0007669"/>
    <property type="project" value="InterPro"/>
</dbReference>
<dbReference type="SUPFAM" id="SSF53659">
    <property type="entry name" value="Isocitrate/Isopropylmalate dehydrogenase-like"/>
    <property type="match status" value="1"/>
</dbReference>
<comment type="cofactor">
    <cofactor evidence="9 11">
        <name>Mg(2+)</name>
        <dbReference type="ChEBI" id="CHEBI:18420"/>
    </cofactor>
    <cofactor evidence="9 11">
        <name>Mn(2+)</name>
        <dbReference type="ChEBI" id="CHEBI:29035"/>
    </cofactor>
    <text evidence="9 11">Binds 1 Mg(2+) or Mn(2+) ion per subunit.</text>
</comment>
<dbReference type="NCBIfam" id="NF006156">
    <property type="entry name" value="PRK08299.1"/>
    <property type="match status" value="1"/>
</dbReference>
<evidence type="ECO:0000256" key="2">
    <source>
        <dbReference type="ARBA" id="ARBA00007769"/>
    </source>
</evidence>
<keyword evidence="14" id="KW-1185">Reference proteome</keyword>
<accession>A0A9P9WWB6</accession>
<dbReference type="SMART" id="SM01329">
    <property type="entry name" value="Iso_dh"/>
    <property type="match status" value="1"/>
</dbReference>
<keyword evidence="5 9" id="KW-0460">Magnesium</keyword>
<comment type="catalytic activity">
    <reaction evidence="8 9">
        <text>D-threo-isocitrate + NADP(+) = 2-oxoglutarate + CO2 + NADPH</text>
        <dbReference type="Rhea" id="RHEA:19629"/>
        <dbReference type="ChEBI" id="CHEBI:15562"/>
        <dbReference type="ChEBI" id="CHEBI:16526"/>
        <dbReference type="ChEBI" id="CHEBI:16810"/>
        <dbReference type="ChEBI" id="CHEBI:57783"/>
        <dbReference type="ChEBI" id="CHEBI:58349"/>
        <dbReference type="EC" id="1.1.1.42"/>
    </reaction>
</comment>
<dbReference type="AlphaFoldDB" id="A0A9P9WWB6"/>
<keyword evidence="7 9" id="KW-0464">Manganese</keyword>
<evidence type="ECO:0000256" key="9">
    <source>
        <dbReference type="PIRNR" id="PIRNR000108"/>
    </source>
</evidence>
<evidence type="ECO:0000259" key="12">
    <source>
        <dbReference type="SMART" id="SM01329"/>
    </source>
</evidence>
<dbReference type="PANTHER" id="PTHR11822:SF21">
    <property type="entry name" value="ISOCITRATE DEHYDROGENASE [NADP], MITOCHONDRIAL"/>
    <property type="match status" value="1"/>
</dbReference>
<dbReference type="EC" id="1.1.1.42" evidence="9"/>
<keyword evidence="6 9" id="KW-0560">Oxidoreductase</keyword>
<evidence type="ECO:0000256" key="6">
    <source>
        <dbReference type="ARBA" id="ARBA00023002"/>
    </source>
</evidence>
<evidence type="ECO:0000256" key="10">
    <source>
        <dbReference type="PIRSR" id="PIRSR000108-1"/>
    </source>
</evidence>
<keyword evidence="4 9" id="KW-0479">Metal-binding</keyword>
<dbReference type="Pfam" id="PF00180">
    <property type="entry name" value="Iso_dh"/>
    <property type="match status" value="2"/>
</dbReference>
<protein>
    <recommendedName>
        <fullName evidence="9">Isocitrate dehydrogenase [NADP]</fullName>
        <ecNumber evidence="9">1.1.1.42</ecNumber>
    </recommendedName>
</protein>
<dbReference type="Gene3D" id="3.40.718.10">
    <property type="entry name" value="Isopropylmalate Dehydrogenase"/>
    <property type="match status" value="2"/>
</dbReference>
<name>A0A9P9WWB6_9PEZI</name>
<keyword evidence="3 9" id="KW-0816">Tricarboxylic acid cycle</keyword>
<dbReference type="InterPro" id="IPR024084">
    <property type="entry name" value="IsoPropMal-DH-like_dom"/>
</dbReference>
<dbReference type="GO" id="GO:0046872">
    <property type="term" value="F:metal ion binding"/>
    <property type="evidence" value="ECO:0007669"/>
    <property type="project" value="UniProtKB-KW"/>
</dbReference>
<feature type="site" description="Critical for catalysis" evidence="10">
    <location>
        <position position="198"/>
    </location>
</feature>
<feature type="domain" description="Isopropylmalate dehydrogenase-like" evidence="12">
    <location>
        <begin position="1"/>
        <end position="413"/>
    </location>
</feature>
<comment type="cofactor">
    <cofactor evidence="1">
        <name>Mn(2+)</name>
        <dbReference type="ChEBI" id="CHEBI:29035"/>
    </cofactor>
</comment>
<evidence type="ECO:0000313" key="13">
    <source>
        <dbReference type="EMBL" id="KAI1880449.1"/>
    </source>
</evidence>
<dbReference type="Proteomes" id="UP000829685">
    <property type="component" value="Unassembled WGS sequence"/>
</dbReference>
<evidence type="ECO:0000256" key="7">
    <source>
        <dbReference type="ARBA" id="ARBA00023211"/>
    </source>
</evidence>
<feature type="binding site" evidence="11">
    <location>
        <position position="238"/>
    </location>
    <ligand>
        <name>Mn(2+)</name>
        <dbReference type="ChEBI" id="CHEBI:29035"/>
    </ligand>
</feature>
<dbReference type="GO" id="GO:0004450">
    <property type="term" value="F:isocitrate dehydrogenase (NADP+) activity"/>
    <property type="evidence" value="ECO:0007669"/>
    <property type="project" value="UniProtKB-EC"/>
</dbReference>
<evidence type="ECO:0000256" key="3">
    <source>
        <dbReference type="ARBA" id="ARBA00022532"/>
    </source>
</evidence>
<evidence type="ECO:0000256" key="1">
    <source>
        <dbReference type="ARBA" id="ARBA00001936"/>
    </source>
</evidence>
<proteinExistence type="inferred from homology"/>
<organism evidence="13 14">
    <name type="scientific">Neoarthrinium moseri</name>
    <dbReference type="NCBI Taxonomy" id="1658444"/>
    <lineage>
        <taxon>Eukaryota</taxon>
        <taxon>Fungi</taxon>
        <taxon>Dikarya</taxon>
        <taxon>Ascomycota</taxon>
        <taxon>Pezizomycotina</taxon>
        <taxon>Sordariomycetes</taxon>
        <taxon>Xylariomycetidae</taxon>
        <taxon>Amphisphaeriales</taxon>
        <taxon>Apiosporaceae</taxon>
        <taxon>Neoarthrinium</taxon>
    </lineage>
</organism>